<dbReference type="RefSeq" id="WP_377585276.1">
    <property type="nucleotide sequence ID" value="NZ_JBHTKA010000015.1"/>
</dbReference>
<dbReference type="Gene3D" id="3.90.930.1">
    <property type="match status" value="2"/>
</dbReference>
<evidence type="ECO:0000313" key="2">
    <source>
        <dbReference type="Proteomes" id="UP001597112"/>
    </source>
</evidence>
<comment type="caution">
    <text evidence="1">The sequence shown here is derived from an EMBL/GenBank/DDBJ whole genome shotgun (WGS) entry which is preliminary data.</text>
</comment>
<dbReference type="PANTHER" id="PTHR33706">
    <property type="entry name" value="MORN VARIANT REPEAT PROTEIN"/>
    <property type="match status" value="1"/>
</dbReference>
<protein>
    <submittedName>
        <fullName evidence="1">Toxin-antitoxin system YwqK family antitoxin</fullName>
    </submittedName>
</protein>
<dbReference type="Proteomes" id="UP001597112">
    <property type="component" value="Unassembled WGS sequence"/>
</dbReference>
<reference evidence="2" key="1">
    <citation type="journal article" date="2019" name="Int. J. Syst. Evol. Microbiol.">
        <title>The Global Catalogue of Microorganisms (GCM) 10K type strain sequencing project: providing services to taxonomists for standard genome sequencing and annotation.</title>
        <authorList>
            <consortium name="The Broad Institute Genomics Platform"/>
            <consortium name="The Broad Institute Genome Sequencing Center for Infectious Disease"/>
            <person name="Wu L."/>
            <person name="Ma J."/>
        </authorList>
    </citation>
    <scope>NUCLEOTIDE SEQUENCE [LARGE SCALE GENOMIC DNA]</scope>
    <source>
        <strain evidence="2">CCUG 58938</strain>
    </source>
</reference>
<dbReference type="InterPro" id="IPR011652">
    <property type="entry name" value="MORN_2"/>
</dbReference>
<dbReference type="Pfam" id="PF07661">
    <property type="entry name" value="MORN_2"/>
    <property type="match status" value="9"/>
</dbReference>
<evidence type="ECO:0000313" key="1">
    <source>
        <dbReference type="EMBL" id="MFD1003099.1"/>
    </source>
</evidence>
<dbReference type="Gene3D" id="2.20.110.10">
    <property type="entry name" value="Histone H3 K4-specific methyltransferase SET7/9 N-terminal domain"/>
    <property type="match status" value="2"/>
</dbReference>
<proteinExistence type="predicted"/>
<dbReference type="SUPFAM" id="SSF82185">
    <property type="entry name" value="Histone H3 K4-specific methyltransferase SET7/9 N-terminal domain"/>
    <property type="match status" value="3"/>
</dbReference>
<dbReference type="EMBL" id="JBHTKA010000015">
    <property type="protein sequence ID" value="MFD1003099.1"/>
    <property type="molecule type" value="Genomic_DNA"/>
</dbReference>
<keyword evidence="2" id="KW-1185">Reference proteome</keyword>
<dbReference type="PANTHER" id="PTHR33706:SF1">
    <property type="entry name" value="TPR REPEAT PROTEIN"/>
    <property type="match status" value="1"/>
</dbReference>
<accession>A0ABW3K9Z9</accession>
<organism evidence="1 2">
    <name type="scientific">Ohtaekwangia kribbensis</name>
    <dbReference type="NCBI Taxonomy" id="688913"/>
    <lineage>
        <taxon>Bacteria</taxon>
        <taxon>Pseudomonadati</taxon>
        <taxon>Bacteroidota</taxon>
        <taxon>Cytophagia</taxon>
        <taxon>Cytophagales</taxon>
        <taxon>Fulvivirgaceae</taxon>
        <taxon>Ohtaekwangia</taxon>
    </lineage>
</organism>
<name>A0ABW3K9Z9_9BACT</name>
<sequence>MKRLLLILLFLSAGKTLVIGQGFTRKTYHDPERKHIKEIYQVKDTVRNIAHGKYQSYYLNGTTESKGQFENNETAGVWEFYYETGKLKMRGILFKSSNYGLWEYFYESGQKSMEGIVNGKDRQGEWKSYYENGQVKEIGSYKDSKRIGIWKNYFEDGTLKGEIDYTDDFGRYTEYYHSGKVLGEGPKTGSKNTGHWKYFTEDGALESEGDYDNGKKHGEWITYFPSGKISSKGKYIQDQPAGPWEYYFENGTVRSSGEYTGGKKNGYWKTLNTDGTIKSEATFDKGTGEYREYYTSGKLKVKGQIQDGKRQGKWMFYYEDGKREGESDYANDKGIYRGYFPNGSLQTKGAYDGELKTGTWEIYETDGRLSGYYRPYYEDQKLGKEIVQLATKSTHRSKAKARGFNYFREKGNEFHGVIMSSNPIWLAVGRLPFGVEFYQQERLGHEFEFVGIRDPFFTADLNITPNKQFERGYSISIKQKFYNAMKVGMWYFGHEIRFTNLGHFVNQPINNNPDNLFTFNSVEQRIEWGPLLGYRIMRRNNRSGFTIDTFASCGIGYRSFDVDPAFASYFEDLNQSKLSTAFHFGLNFGNVFSFVK</sequence>
<gene>
    <name evidence="1" type="ORF">ACFQ21_27485</name>
</gene>